<organism evidence="1 2">
    <name type="scientific">Paenibacillus cineris</name>
    <dbReference type="NCBI Taxonomy" id="237530"/>
    <lineage>
        <taxon>Bacteria</taxon>
        <taxon>Bacillati</taxon>
        <taxon>Bacillota</taxon>
        <taxon>Bacilli</taxon>
        <taxon>Bacillales</taxon>
        <taxon>Paenibacillaceae</taxon>
        <taxon>Paenibacillus</taxon>
    </lineage>
</organism>
<keyword evidence="2" id="KW-1185">Reference proteome</keyword>
<gene>
    <name evidence="1" type="ORF">J21TS7_40710</name>
</gene>
<proteinExistence type="predicted"/>
<evidence type="ECO:0000313" key="1">
    <source>
        <dbReference type="EMBL" id="GIO55753.1"/>
    </source>
</evidence>
<comment type="caution">
    <text evidence="1">The sequence shown here is derived from an EMBL/GenBank/DDBJ whole genome shotgun (WGS) entry which is preliminary data.</text>
</comment>
<dbReference type="EMBL" id="BORU01000001">
    <property type="protein sequence ID" value="GIO55753.1"/>
    <property type="molecule type" value="Genomic_DNA"/>
</dbReference>
<evidence type="ECO:0000313" key="2">
    <source>
        <dbReference type="Proteomes" id="UP000676601"/>
    </source>
</evidence>
<sequence>MEAALDLLFYDLKEPCNYGVNASVQAYNDLTMQSQLSRKFGQGKAYRTPYKWQESNIGCSESDFLRHLFR</sequence>
<reference evidence="1 2" key="1">
    <citation type="submission" date="2021-03" db="EMBL/GenBank/DDBJ databases">
        <title>Antimicrobial resistance genes in bacteria isolated from Japanese honey, and their potential for conferring macrolide and lincosamide resistance in the American foulbrood pathogen Paenibacillus larvae.</title>
        <authorList>
            <person name="Okamoto M."/>
            <person name="Kumagai M."/>
            <person name="Kanamori H."/>
            <person name="Takamatsu D."/>
        </authorList>
    </citation>
    <scope>NUCLEOTIDE SEQUENCE [LARGE SCALE GENOMIC DNA]</scope>
    <source>
        <strain evidence="1 2">J21TS7</strain>
    </source>
</reference>
<accession>A0ABQ4LID9</accession>
<protein>
    <submittedName>
        <fullName evidence="1">Uncharacterized protein</fullName>
    </submittedName>
</protein>
<dbReference type="Proteomes" id="UP000676601">
    <property type="component" value="Unassembled WGS sequence"/>
</dbReference>
<name>A0ABQ4LID9_9BACL</name>